<reference evidence="2" key="1">
    <citation type="submission" date="2021-01" db="EMBL/GenBank/DDBJ databases">
        <authorList>
            <person name="Corre E."/>
            <person name="Pelletier E."/>
            <person name="Niang G."/>
            <person name="Scheremetjew M."/>
            <person name="Finn R."/>
            <person name="Kale V."/>
            <person name="Holt S."/>
            <person name="Cochrane G."/>
            <person name="Meng A."/>
            <person name="Brown T."/>
            <person name="Cohen L."/>
        </authorList>
    </citation>
    <scope>NUCLEOTIDE SEQUENCE</scope>
    <source>
        <strain evidence="2">CCMP3105</strain>
    </source>
</reference>
<dbReference type="AlphaFoldDB" id="A0A6T1LLS8"/>
<evidence type="ECO:0000313" key="2">
    <source>
        <dbReference type="EMBL" id="CAE4652063.1"/>
    </source>
</evidence>
<evidence type="ECO:0000313" key="3">
    <source>
        <dbReference type="EMBL" id="CAE4652064.1"/>
    </source>
</evidence>
<dbReference type="EMBL" id="HBNR01075689">
    <property type="protein sequence ID" value="CAE4652063.1"/>
    <property type="molecule type" value="Transcribed_RNA"/>
</dbReference>
<sequence>MAQVRSPFGSSWCSPNLPWPPGMAARPSQRRGAVGGLAATGSRVVDESPTFTRHEAVAAITELAAAATAAAREPLHRARPSEGLNAMGKDSIPRPQAGWDWCMGSRPPPRVTISGSGRLPGGLRKSESVPELAGASLLPGKVGLAPQPFFGEARTFGEPVWDGRMRGGTLARSGWAGTFPCTHSRGCGSWA</sequence>
<proteinExistence type="predicted"/>
<protein>
    <submittedName>
        <fullName evidence="2">Uncharacterized protein</fullName>
    </submittedName>
</protein>
<gene>
    <name evidence="2" type="ORF">AMON00008_LOCUS53786</name>
    <name evidence="3" type="ORF">AMON00008_LOCUS53787</name>
</gene>
<feature type="region of interest" description="Disordered" evidence="1">
    <location>
        <begin position="1"/>
        <end position="37"/>
    </location>
</feature>
<organism evidence="2">
    <name type="scientific">Alexandrium monilatum</name>
    <dbReference type="NCBI Taxonomy" id="311494"/>
    <lineage>
        <taxon>Eukaryota</taxon>
        <taxon>Sar</taxon>
        <taxon>Alveolata</taxon>
        <taxon>Dinophyceae</taxon>
        <taxon>Gonyaulacales</taxon>
        <taxon>Pyrocystaceae</taxon>
        <taxon>Alexandrium</taxon>
    </lineage>
</organism>
<dbReference type="EMBL" id="HBNR01075692">
    <property type="protein sequence ID" value="CAE4652064.1"/>
    <property type="molecule type" value="Transcribed_RNA"/>
</dbReference>
<evidence type="ECO:0000256" key="1">
    <source>
        <dbReference type="SAM" id="MobiDB-lite"/>
    </source>
</evidence>
<accession>A0A6T1LLS8</accession>
<name>A0A6T1LLS8_9DINO</name>